<dbReference type="AlphaFoldDB" id="A0A6L6PU61"/>
<evidence type="ECO:0008006" key="3">
    <source>
        <dbReference type="Google" id="ProtNLM"/>
    </source>
</evidence>
<accession>A0A6L6PU61</accession>
<keyword evidence="2" id="KW-1185">Reference proteome</keyword>
<dbReference type="RefSeq" id="WP_155436982.1">
    <property type="nucleotide sequence ID" value="NZ_WNLA01000001.1"/>
</dbReference>
<protein>
    <recommendedName>
        <fullName evidence="3">DUF3142 domain-containing protein</fullName>
    </recommendedName>
</protein>
<gene>
    <name evidence="1" type="ORF">GM668_00500</name>
</gene>
<name>A0A6L6PU61_9BURK</name>
<organism evidence="1 2">
    <name type="scientific">Pseudoduganella ginsengisoli</name>
    <dbReference type="NCBI Taxonomy" id="1462440"/>
    <lineage>
        <taxon>Bacteria</taxon>
        <taxon>Pseudomonadati</taxon>
        <taxon>Pseudomonadota</taxon>
        <taxon>Betaproteobacteria</taxon>
        <taxon>Burkholderiales</taxon>
        <taxon>Oxalobacteraceae</taxon>
        <taxon>Telluria group</taxon>
        <taxon>Pseudoduganella</taxon>
    </lineage>
</organism>
<proteinExistence type="predicted"/>
<reference evidence="1 2" key="1">
    <citation type="submission" date="2019-11" db="EMBL/GenBank/DDBJ databases">
        <title>Type strains purchased from KCTC, JCM and DSMZ.</title>
        <authorList>
            <person name="Lu H."/>
        </authorList>
    </citation>
    <scope>NUCLEOTIDE SEQUENCE [LARGE SCALE GENOMIC DNA]</scope>
    <source>
        <strain evidence="1 2">KCTC 42409</strain>
    </source>
</reference>
<dbReference type="Proteomes" id="UP000484015">
    <property type="component" value="Unassembled WGS sequence"/>
</dbReference>
<sequence length="264" mass="29559">MATFAAILYAGNMIRVVFLFLAALGASVALSGDDTLPDGHPALARLPARMVWAWERPEDLRWLPPDVGVAYVASSIMLQGEDALVRPRTAALYLPEHAAVVPVLHVDVSWRKPPKLTDKQQERIVRELLRVAQRGNRRVVQLDFEVRRSQRPFLGKVMADIRRRLPPNVALSMTALASWCLDDPWLPAAHADEVVPMAFRMGGDGQALRNRLDGSGFTRPYCRGAMGHATDEPLVRSYAPRNYYFSPKPWTAERWLAVQSRSPS</sequence>
<dbReference type="EMBL" id="WNLA01000001">
    <property type="protein sequence ID" value="MTW00558.1"/>
    <property type="molecule type" value="Genomic_DNA"/>
</dbReference>
<comment type="caution">
    <text evidence="1">The sequence shown here is derived from an EMBL/GenBank/DDBJ whole genome shotgun (WGS) entry which is preliminary data.</text>
</comment>
<dbReference type="OrthoDB" id="120841at2"/>
<evidence type="ECO:0000313" key="2">
    <source>
        <dbReference type="Proteomes" id="UP000484015"/>
    </source>
</evidence>
<evidence type="ECO:0000313" key="1">
    <source>
        <dbReference type="EMBL" id="MTW00558.1"/>
    </source>
</evidence>